<dbReference type="Proteomes" id="UP000772434">
    <property type="component" value="Unassembled WGS sequence"/>
</dbReference>
<dbReference type="Gene3D" id="3.80.10.10">
    <property type="entry name" value="Ribonuclease Inhibitor"/>
    <property type="match status" value="1"/>
</dbReference>
<keyword evidence="2" id="KW-1185">Reference proteome</keyword>
<dbReference type="InterPro" id="IPR032675">
    <property type="entry name" value="LRR_dom_sf"/>
</dbReference>
<dbReference type="EMBL" id="JADNRY010000199">
    <property type="protein sequence ID" value="KAF9061505.1"/>
    <property type="molecule type" value="Genomic_DNA"/>
</dbReference>
<dbReference type="SUPFAM" id="SSF52047">
    <property type="entry name" value="RNI-like"/>
    <property type="match status" value="1"/>
</dbReference>
<evidence type="ECO:0000313" key="2">
    <source>
        <dbReference type="Proteomes" id="UP000772434"/>
    </source>
</evidence>
<dbReference type="AlphaFoldDB" id="A0A9P5PG54"/>
<organism evidence="1 2">
    <name type="scientific">Rhodocollybia butyracea</name>
    <dbReference type="NCBI Taxonomy" id="206335"/>
    <lineage>
        <taxon>Eukaryota</taxon>
        <taxon>Fungi</taxon>
        <taxon>Dikarya</taxon>
        <taxon>Basidiomycota</taxon>
        <taxon>Agaricomycotina</taxon>
        <taxon>Agaricomycetes</taxon>
        <taxon>Agaricomycetidae</taxon>
        <taxon>Agaricales</taxon>
        <taxon>Marasmiineae</taxon>
        <taxon>Omphalotaceae</taxon>
        <taxon>Rhodocollybia</taxon>
    </lineage>
</organism>
<proteinExistence type="predicted"/>
<protein>
    <submittedName>
        <fullName evidence="1">Uncharacterized protein</fullName>
    </submittedName>
</protein>
<evidence type="ECO:0000313" key="1">
    <source>
        <dbReference type="EMBL" id="KAF9061505.1"/>
    </source>
</evidence>
<name>A0A9P5PG54_9AGAR</name>
<reference evidence="1" key="1">
    <citation type="submission" date="2020-11" db="EMBL/GenBank/DDBJ databases">
        <authorList>
            <consortium name="DOE Joint Genome Institute"/>
            <person name="Ahrendt S."/>
            <person name="Riley R."/>
            <person name="Andreopoulos W."/>
            <person name="Labutti K."/>
            <person name="Pangilinan J."/>
            <person name="Ruiz-Duenas F.J."/>
            <person name="Barrasa J.M."/>
            <person name="Sanchez-Garcia M."/>
            <person name="Camarero S."/>
            <person name="Miyauchi S."/>
            <person name="Serrano A."/>
            <person name="Linde D."/>
            <person name="Babiker R."/>
            <person name="Drula E."/>
            <person name="Ayuso-Fernandez I."/>
            <person name="Pacheco R."/>
            <person name="Padilla G."/>
            <person name="Ferreira P."/>
            <person name="Barriuso J."/>
            <person name="Kellner H."/>
            <person name="Castanera R."/>
            <person name="Alfaro M."/>
            <person name="Ramirez L."/>
            <person name="Pisabarro A.G."/>
            <person name="Kuo A."/>
            <person name="Tritt A."/>
            <person name="Lipzen A."/>
            <person name="He G."/>
            <person name="Yan M."/>
            <person name="Ng V."/>
            <person name="Cullen D."/>
            <person name="Martin F."/>
            <person name="Rosso M.-N."/>
            <person name="Henrissat B."/>
            <person name="Hibbett D."/>
            <person name="Martinez A.T."/>
            <person name="Grigoriev I.V."/>
        </authorList>
    </citation>
    <scope>NUCLEOTIDE SEQUENCE</scope>
    <source>
        <strain evidence="1">AH 40177</strain>
    </source>
</reference>
<comment type="caution">
    <text evidence="1">The sequence shown here is derived from an EMBL/GenBank/DDBJ whole genome shotgun (WGS) entry which is preliminary data.</text>
</comment>
<dbReference type="OrthoDB" id="2631350at2759"/>
<accession>A0A9P5PG54</accession>
<gene>
    <name evidence="1" type="ORF">BDP27DRAFT_1428870</name>
</gene>
<sequence>MLNYDVITVICAQISDREIDLDHSVSKDLLSLGLASKKSLGPALDMIWKRISSLEPLLSVLPETALMFLGPIAPSSWDRLHFYTSRVREFNGPWEGEEPSIHDSVYAYLGQGKLIFPKLRKLHLTHQLCCSNSFTPFLATSLQVVSWGFDLPKAAWSPEDNMSSSEIDLGPSLALLVSKNPKLEYLTLGQYSYSGLSLSLSRLCTLELLSANHLPHLEMGFIQAIASLPKLINLYLTLPTGTLLDYTGVEGGFRSLTKLELRGSTFDTRKFLAVARPKALQDLIIDWGFKAGEDQSPLLVDIAAITQCLPSFPFLRNLEIDREGLVSLPTDLDEHEIWSIFEPLLELQRLENLYYNIPLPVSDQKTAKIASAWPHLKDLYLFSADGLSSLGSLAHFARHCPDLEILSYPIQLQTTPSTAVIPPTLSPHPLHTFQAQGQTNVKNAPDIALGLYQIFPNLAQARGRGVGWRLVQKILDSFIFLREQNRYHKE</sequence>